<reference evidence="1 2" key="1">
    <citation type="submission" date="2019-05" db="EMBL/GenBank/DDBJ databases">
        <title>Another draft genome of Portunus trituberculatus and its Hox gene families provides insights of decapod evolution.</title>
        <authorList>
            <person name="Jeong J.-H."/>
            <person name="Song I."/>
            <person name="Kim S."/>
            <person name="Choi T."/>
            <person name="Kim D."/>
            <person name="Ryu S."/>
            <person name="Kim W."/>
        </authorList>
    </citation>
    <scope>NUCLEOTIDE SEQUENCE [LARGE SCALE GENOMIC DNA]</scope>
    <source>
        <tissue evidence="1">Muscle</tissue>
    </source>
</reference>
<organism evidence="1 2">
    <name type="scientific">Portunus trituberculatus</name>
    <name type="common">Swimming crab</name>
    <name type="synonym">Neptunus trituberculatus</name>
    <dbReference type="NCBI Taxonomy" id="210409"/>
    <lineage>
        <taxon>Eukaryota</taxon>
        <taxon>Metazoa</taxon>
        <taxon>Ecdysozoa</taxon>
        <taxon>Arthropoda</taxon>
        <taxon>Crustacea</taxon>
        <taxon>Multicrustacea</taxon>
        <taxon>Malacostraca</taxon>
        <taxon>Eumalacostraca</taxon>
        <taxon>Eucarida</taxon>
        <taxon>Decapoda</taxon>
        <taxon>Pleocyemata</taxon>
        <taxon>Brachyura</taxon>
        <taxon>Eubrachyura</taxon>
        <taxon>Portunoidea</taxon>
        <taxon>Portunidae</taxon>
        <taxon>Portuninae</taxon>
        <taxon>Portunus</taxon>
    </lineage>
</organism>
<accession>A0A5B7DNA9</accession>
<dbReference type="Proteomes" id="UP000324222">
    <property type="component" value="Unassembled WGS sequence"/>
</dbReference>
<comment type="caution">
    <text evidence="1">The sequence shown here is derived from an EMBL/GenBank/DDBJ whole genome shotgun (WGS) entry which is preliminary data.</text>
</comment>
<protein>
    <submittedName>
        <fullName evidence="1">Uncharacterized protein</fullName>
    </submittedName>
</protein>
<dbReference type="EMBL" id="VSRR010001167">
    <property type="protein sequence ID" value="MPC23111.1"/>
    <property type="molecule type" value="Genomic_DNA"/>
</dbReference>
<keyword evidence="2" id="KW-1185">Reference proteome</keyword>
<gene>
    <name evidence="1" type="ORF">E2C01_016149</name>
</gene>
<dbReference type="AlphaFoldDB" id="A0A5B7DNA9"/>
<proteinExistence type="predicted"/>
<sequence>MVLLAWLDNERDPVPRGKGCRERVLCMFCRSQEGTEEESSLTVHDALLYTFFGQTNDQTQDDSIFPCVANGHDSHLTEQIGYCYLHGPKQK</sequence>
<evidence type="ECO:0000313" key="2">
    <source>
        <dbReference type="Proteomes" id="UP000324222"/>
    </source>
</evidence>
<evidence type="ECO:0000313" key="1">
    <source>
        <dbReference type="EMBL" id="MPC23111.1"/>
    </source>
</evidence>
<name>A0A5B7DNA9_PORTR</name>